<protein>
    <recommendedName>
        <fullName evidence="2">Antitoxin</fullName>
    </recommendedName>
</protein>
<gene>
    <name evidence="1" type="ORF">MNB_SUP05-SYMBIONT-7-271</name>
</gene>
<evidence type="ECO:0008006" key="2">
    <source>
        <dbReference type="Google" id="ProtNLM"/>
    </source>
</evidence>
<proteinExistence type="predicted"/>
<dbReference type="EMBL" id="FPIA01000035">
    <property type="protein sequence ID" value="SFV88340.1"/>
    <property type="molecule type" value="Genomic_DNA"/>
</dbReference>
<name>A0A1W1E2Y5_9ZZZZ</name>
<dbReference type="NCBIfam" id="TIGR01552">
    <property type="entry name" value="phd_fam"/>
    <property type="match status" value="1"/>
</dbReference>
<reference evidence="1" key="1">
    <citation type="submission" date="2016-10" db="EMBL/GenBank/DDBJ databases">
        <authorList>
            <person name="de Groot N.N."/>
        </authorList>
    </citation>
    <scope>NUCLEOTIDE SEQUENCE</scope>
</reference>
<dbReference type="AlphaFoldDB" id="A0A1W1E2Y5"/>
<sequence length="78" mass="8990">MSLSLTALRPHLFGYVDEVIRTGVPLEIKRKGYIVKIVVEKPKSKWDNLVKREGLVGDSEDFVDLHTPHWNISQFDDL</sequence>
<organism evidence="1">
    <name type="scientific">hydrothermal vent metagenome</name>
    <dbReference type="NCBI Taxonomy" id="652676"/>
    <lineage>
        <taxon>unclassified sequences</taxon>
        <taxon>metagenomes</taxon>
        <taxon>ecological metagenomes</taxon>
    </lineage>
</organism>
<accession>A0A1W1E2Y5</accession>
<evidence type="ECO:0000313" key="1">
    <source>
        <dbReference type="EMBL" id="SFV88340.1"/>
    </source>
</evidence>